<proteinExistence type="predicted"/>
<feature type="compositionally biased region" description="Basic and acidic residues" evidence="1">
    <location>
        <begin position="17"/>
        <end position="26"/>
    </location>
</feature>
<sequence length="123" mass="12897">MSNLPGANSAPASPQDVRSRVGKVDVEDSDADVDMTLAGEEDAEPAEVDEDMTLVGGEGDDDSESSNEDSDDGSEPTPGAYRISVRPEGIYYVGGPIGNGQTFHHVHVDTDEEIITDAEGDSD</sequence>
<organism evidence="2 3">
    <name type="scientific">Periconia macrospinosa</name>
    <dbReference type="NCBI Taxonomy" id="97972"/>
    <lineage>
        <taxon>Eukaryota</taxon>
        <taxon>Fungi</taxon>
        <taxon>Dikarya</taxon>
        <taxon>Ascomycota</taxon>
        <taxon>Pezizomycotina</taxon>
        <taxon>Dothideomycetes</taxon>
        <taxon>Pleosporomycetidae</taxon>
        <taxon>Pleosporales</taxon>
        <taxon>Massarineae</taxon>
        <taxon>Periconiaceae</taxon>
        <taxon>Periconia</taxon>
    </lineage>
</organism>
<evidence type="ECO:0000313" key="3">
    <source>
        <dbReference type="Proteomes" id="UP000244855"/>
    </source>
</evidence>
<dbReference type="Proteomes" id="UP000244855">
    <property type="component" value="Unassembled WGS sequence"/>
</dbReference>
<dbReference type="EMBL" id="KZ805463">
    <property type="protein sequence ID" value="PVH96494.1"/>
    <property type="molecule type" value="Genomic_DNA"/>
</dbReference>
<evidence type="ECO:0000256" key="1">
    <source>
        <dbReference type="SAM" id="MobiDB-lite"/>
    </source>
</evidence>
<feature type="compositionally biased region" description="Acidic residues" evidence="1">
    <location>
        <begin position="27"/>
        <end position="74"/>
    </location>
</feature>
<gene>
    <name evidence="2" type="ORF">DM02DRAFT_659175</name>
</gene>
<name>A0A2V1DHA2_9PLEO</name>
<keyword evidence="3" id="KW-1185">Reference proteome</keyword>
<reference evidence="2 3" key="1">
    <citation type="journal article" date="2018" name="Sci. Rep.">
        <title>Comparative genomics provides insights into the lifestyle and reveals functional heterogeneity of dark septate endophytic fungi.</title>
        <authorList>
            <person name="Knapp D.G."/>
            <person name="Nemeth J.B."/>
            <person name="Barry K."/>
            <person name="Hainaut M."/>
            <person name="Henrissat B."/>
            <person name="Johnson J."/>
            <person name="Kuo A."/>
            <person name="Lim J.H.P."/>
            <person name="Lipzen A."/>
            <person name="Nolan M."/>
            <person name="Ohm R.A."/>
            <person name="Tamas L."/>
            <person name="Grigoriev I.V."/>
            <person name="Spatafora J.W."/>
            <person name="Nagy L.G."/>
            <person name="Kovacs G.M."/>
        </authorList>
    </citation>
    <scope>NUCLEOTIDE SEQUENCE [LARGE SCALE GENOMIC DNA]</scope>
    <source>
        <strain evidence="2 3">DSE2036</strain>
    </source>
</reference>
<accession>A0A2V1DHA2</accession>
<feature type="compositionally biased region" description="Polar residues" evidence="1">
    <location>
        <begin position="1"/>
        <end position="12"/>
    </location>
</feature>
<evidence type="ECO:0000313" key="2">
    <source>
        <dbReference type="EMBL" id="PVH96494.1"/>
    </source>
</evidence>
<dbReference type="AlphaFoldDB" id="A0A2V1DHA2"/>
<feature type="region of interest" description="Disordered" evidence="1">
    <location>
        <begin position="1"/>
        <end position="83"/>
    </location>
</feature>
<protein>
    <submittedName>
        <fullName evidence="2">Uncharacterized protein</fullName>
    </submittedName>
</protein>